<keyword evidence="1" id="KW-0472">Membrane</keyword>
<dbReference type="EMBL" id="JAOPJZ010000006">
    <property type="protein sequence ID" value="MCU4752349.1"/>
    <property type="molecule type" value="Genomic_DNA"/>
</dbReference>
<feature type="transmembrane region" description="Helical" evidence="1">
    <location>
        <begin position="91"/>
        <end position="111"/>
    </location>
</feature>
<feature type="transmembrane region" description="Helical" evidence="1">
    <location>
        <begin position="233"/>
        <end position="250"/>
    </location>
</feature>
<gene>
    <name evidence="2" type="ORF">OB919_10170</name>
</gene>
<dbReference type="Pfam" id="PF09997">
    <property type="entry name" value="DUF2238"/>
    <property type="match status" value="1"/>
</dbReference>
<sequence>MSERDQLAGLFLTSAKNTAVSWLLVGVLAVNLLGGVHFGRYESILFSAVAIVIILAPAAVFRDPTIVPPWYFIGLICLPVLWETFAPQPLITAIVPNLVLATLGLLIAVELHRFTSLRLIPWFAVLLTVLFTLAMAGLLNLLRWSADILFETTFLLDGRSQDAINGAVMIEFMYATIAGLLGGTIFYGYFRYVTSNPHPRMSVPTISPENPPDVKGILLSNRLGISPVRQLQLVRLMQAFLVVVLGYGVWTLELPIVTNAVIALAITFIPAAMKRDLKLAVDPGLALWVTSAVFLHAIGTAGLYDAFGPWDHLTHTLSATVVGAAGYATLRAIHIHDPAIHLPRWALFAFTVVFVLAMGVIWEILEFMIDQGALMLDMEPVLAQHGIDDTMLDMLFNTLGAIIVATWGTVYLTTIAASLAAQLENRFGTGKMDQ</sequence>
<reference evidence="2 3" key="1">
    <citation type="submission" date="2022-09" db="EMBL/GenBank/DDBJ databases">
        <title>Enrichment on poylsaccharides allowed isolation of novel metabolic and taxonomic groups of Haloarchaea.</title>
        <authorList>
            <person name="Sorokin D.Y."/>
            <person name="Elcheninov A.G."/>
            <person name="Khizhniak T.V."/>
            <person name="Kolganova T.V."/>
            <person name="Kublanov I.V."/>
        </authorList>
    </citation>
    <scope>NUCLEOTIDE SEQUENCE [LARGE SCALE GENOMIC DNA]</scope>
    <source>
        <strain evidence="2 3">AArc-curdl1</strain>
    </source>
</reference>
<feature type="transmembrane region" description="Helical" evidence="1">
    <location>
        <begin position="399"/>
        <end position="421"/>
    </location>
</feature>
<feature type="transmembrane region" description="Helical" evidence="1">
    <location>
        <begin position="345"/>
        <end position="365"/>
    </location>
</feature>
<comment type="caution">
    <text evidence="2">The sequence shown here is derived from an EMBL/GenBank/DDBJ whole genome shotgun (WGS) entry which is preliminary data.</text>
</comment>
<feature type="transmembrane region" description="Helical" evidence="1">
    <location>
        <begin position="123"/>
        <end position="146"/>
    </location>
</feature>
<accession>A0AAP3E7L6</accession>
<dbReference type="AlphaFoldDB" id="A0AAP3E7L6"/>
<feature type="transmembrane region" description="Helical" evidence="1">
    <location>
        <begin position="44"/>
        <end position="61"/>
    </location>
</feature>
<keyword evidence="1" id="KW-0812">Transmembrane</keyword>
<proteinExistence type="predicted"/>
<evidence type="ECO:0000313" key="2">
    <source>
        <dbReference type="EMBL" id="MCU4752349.1"/>
    </source>
</evidence>
<keyword evidence="3" id="KW-1185">Reference proteome</keyword>
<keyword evidence="1" id="KW-1133">Transmembrane helix</keyword>
<feature type="transmembrane region" description="Helical" evidence="1">
    <location>
        <begin position="68"/>
        <end position="85"/>
    </location>
</feature>
<protein>
    <submittedName>
        <fullName evidence="2">Uncharacterized protein</fullName>
    </submittedName>
</protein>
<feature type="transmembrane region" description="Helical" evidence="1">
    <location>
        <begin position="256"/>
        <end position="273"/>
    </location>
</feature>
<dbReference type="InterPro" id="IPR014509">
    <property type="entry name" value="YjdF-like"/>
</dbReference>
<feature type="transmembrane region" description="Helical" evidence="1">
    <location>
        <begin position="285"/>
        <end position="307"/>
    </location>
</feature>
<name>A0AAP3E7L6_9EURY</name>
<evidence type="ECO:0000256" key="1">
    <source>
        <dbReference type="SAM" id="Phobius"/>
    </source>
</evidence>
<dbReference type="Proteomes" id="UP001321047">
    <property type="component" value="Unassembled WGS sequence"/>
</dbReference>
<dbReference type="RefSeq" id="WP_342808688.1">
    <property type="nucleotide sequence ID" value="NZ_JAOPJZ010000006.1"/>
</dbReference>
<organism evidence="2 3">
    <name type="scientific">Natronosalvus hydrolyticus</name>
    <dbReference type="NCBI Taxonomy" id="2979988"/>
    <lineage>
        <taxon>Archaea</taxon>
        <taxon>Methanobacteriati</taxon>
        <taxon>Methanobacteriota</taxon>
        <taxon>Stenosarchaea group</taxon>
        <taxon>Halobacteria</taxon>
        <taxon>Halobacteriales</taxon>
        <taxon>Natrialbaceae</taxon>
        <taxon>Natronosalvus</taxon>
    </lineage>
</organism>
<feature type="transmembrane region" description="Helical" evidence="1">
    <location>
        <begin position="313"/>
        <end position="333"/>
    </location>
</feature>
<feature type="transmembrane region" description="Helical" evidence="1">
    <location>
        <begin position="166"/>
        <end position="190"/>
    </location>
</feature>
<evidence type="ECO:0000313" key="3">
    <source>
        <dbReference type="Proteomes" id="UP001321047"/>
    </source>
</evidence>